<evidence type="ECO:0000313" key="1">
    <source>
        <dbReference type="EMBL" id="CAJ1059085.1"/>
    </source>
</evidence>
<dbReference type="Proteomes" id="UP001178508">
    <property type="component" value="Chromosome 6"/>
</dbReference>
<evidence type="ECO:0000313" key="2">
    <source>
        <dbReference type="Proteomes" id="UP001178508"/>
    </source>
</evidence>
<dbReference type="AlphaFoldDB" id="A0AAV1FDT7"/>
<dbReference type="EMBL" id="OY660869">
    <property type="protein sequence ID" value="CAJ1059085.1"/>
    <property type="molecule type" value="Genomic_DNA"/>
</dbReference>
<keyword evidence="2" id="KW-1185">Reference proteome</keyword>
<protein>
    <submittedName>
        <fullName evidence="1">Uncharacterized protein</fullName>
    </submittedName>
</protein>
<accession>A0AAV1FDT7</accession>
<reference evidence="1" key="1">
    <citation type="submission" date="2023-08" db="EMBL/GenBank/DDBJ databases">
        <authorList>
            <person name="Alioto T."/>
            <person name="Alioto T."/>
            <person name="Gomez Garrido J."/>
        </authorList>
    </citation>
    <scope>NUCLEOTIDE SEQUENCE</scope>
</reference>
<proteinExistence type="predicted"/>
<organism evidence="1 2">
    <name type="scientific">Xyrichtys novacula</name>
    <name type="common">Pearly razorfish</name>
    <name type="synonym">Hemipteronotus novacula</name>
    <dbReference type="NCBI Taxonomy" id="13765"/>
    <lineage>
        <taxon>Eukaryota</taxon>
        <taxon>Metazoa</taxon>
        <taxon>Chordata</taxon>
        <taxon>Craniata</taxon>
        <taxon>Vertebrata</taxon>
        <taxon>Euteleostomi</taxon>
        <taxon>Actinopterygii</taxon>
        <taxon>Neopterygii</taxon>
        <taxon>Teleostei</taxon>
        <taxon>Neoteleostei</taxon>
        <taxon>Acanthomorphata</taxon>
        <taxon>Eupercaria</taxon>
        <taxon>Labriformes</taxon>
        <taxon>Labridae</taxon>
        <taxon>Xyrichtys</taxon>
    </lineage>
</organism>
<sequence length="105" mass="11982">MPHVFVNVQSALRCRECIHFFAWSFPSLITLFMKQFESNGSGVKCLIQEYFSPPVFFKTCEDSVQDEAQCFVCIRFWLQTASRYSVIDAFVCSSPLCIDSSSPVT</sequence>
<name>A0AAV1FDT7_XYRNO</name>
<gene>
    <name evidence="1" type="ORF">XNOV1_A042158</name>
</gene>